<gene>
    <name evidence="2" type="ORF">B0H17DRAFT_1053247</name>
</gene>
<name>A0AAD7DR62_MYCRO</name>
<evidence type="ECO:0000313" key="2">
    <source>
        <dbReference type="EMBL" id="KAJ7696434.1"/>
    </source>
</evidence>
<dbReference type="AlphaFoldDB" id="A0AAD7DR62"/>
<feature type="region of interest" description="Disordered" evidence="1">
    <location>
        <begin position="1"/>
        <end position="99"/>
    </location>
</feature>
<proteinExistence type="predicted"/>
<feature type="compositionally biased region" description="Low complexity" evidence="1">
    <location>
        <begin position="41"/>
        <end position="65"/>
    </location>
</feature>
<organism evidence="2 3">
    <name type="scientific">Mycena rosella</name>
    <name type="common">Pink bonnet</name>
    <name type="synonym">Agaricus rosellus</name>
    <dbReference type="NCBI Taxonomy" id="1033263"/>
    <lineage>
        <taxon>Eukaryota</taxon>
        <taxon>Fungi</taxon>
        <taxon>Dikarya</taxon>
        <taxon>Basidiomycota</taxon>
        <taxon>Agaricomycotina</taxon>
        <taxon>Agaricomycetes</taxon>
        <taxon>Agaricomycetidae</taxon>
        <taxon>Agaricales</taxon>
        <taxon>Marasmiineae</taxon>
        <taxon>Mycenaceae</taxon>
        <taxon>Mycena</taxon>
    </lineage>
</organism>
<keyword evidence="3" id="KW-1185">Reference proteome</keyword>
<evidence type="ECO:0000313" key="3">
    <source>
        <dbReference type="Proteomes" id="UP001221757"/>
    </source>
</evidence>
<dbReference type="EMBL" id="JARKIE010000034">
    <property type="protein sequence ID" value="KAJ7696434.1"/>
    <property type="molecule type" value="Genomic_DNA"/>
</dbReference>
<evidence type="ECO:0000256" key="1">
    <source>
        <dbReference type="SAM" id="MobiDB-lite"/>
    </source>
</evidence>
<accession>A0AAD7DR62</accession>
<dbReference type="Proteomes" id="UP001221757">
    <property type="component" value="Unassembled WGS sequence"/>
</dbReference>
<sequence>MSNEPPELVVNFHPIEKQASPPPPPNVAFLTIYPLQPPPTASCTRSSPRSTTSLSPRSTSPSPYSAGLDNLDLSPQPERDIDLESPSANPPPNQLDSDPFPHTTVLIGRLLGAILGDVNEYMIKSFASVFRRVCDDHARKPKLPVSEKKVVLEVMAQATRVVKDFLRHDDGIKICISSALDQLDTDGVVWGFTNRHRDREDEYGLFVPALNWALCLSYEMLCISKDSAVIPKREQSGSLIAVSFMHESVHAVIRQGLKDVLDAHEFLTPELNAGVRGESGWEWEHLVFRGILLARWKAADIRKDSRFELIEDVWLQGSSFANNYSRVRPIPPASFHKFHKAIMKGKLDAITIITCFPRDDSSWLPYTTVVDGDRCLLRGPPSEAKLQPPLIYGLPIIPHCGLALERLTDEERTSMIHARRPPQNEFAE</sequence>
<protein>
    <submittedName>
        <fullName evidence="2">Uncharacterized protein</fullName>
    </submittedName>
</protein>
<comment type="caution">
    <text evidence="2">The sequence shown here is derived from an EMBL/GenBank/DDBJ whole genome shotgun (WGS) entry which is preliminary data.</text>
</comment>
<reference evidence="2" key="1">
    <citation type="submission" date="2023-03" db="EMBL/GenBank/DDBJ databases">
        <title>Massive genome expansion in bonnet fungi (Mycena s.s.) driven by repeated elements and novel gene families across ecological guilds.</title>
        <authorList>
            <consortium name="Lawrence Berkeley National Laboratory"/>
            <person name="Harder C.B."/>
            <person name="Miyauchi S."/>
            <person name="Viragh M."/>
            <person name="Kuo A."/>
            <person name="Thoen E."/>
            <person name="Andreopoulos B."/>
            <person name="Lu D."/>
            <person name="Skrede I."/>
            <person name="Drula E."/>
            <person name="Henrissat B."/>
            <person name="Morin E."/>
            <person name="Kohler A."/>
            <person name="Barry K."/>
            <person name="LaButti K."/>
            <person name="Morin E."/>
            <person name="Salamov A."/>
            <person name="Lipzen A."/>
            <person name="Mereny Z."/>
            <person name="Hegedus B."/>
            <person name="Baldrian P."/>
            <person name="Stursova M."/>
            <person name="Weitz H."/>
            <person name="Taylor A."/>
            <person name="Grigoriev I.V."/>
            <person name="Nagy L.G."/>
            <person name="Martin F."/>
            <person name="Kauserud H."/>
        </authorList>
    </citation>
    <scope>NUCLEOTIDE SEQUENCE</scope>
    <source>
        <strain evidence="2">CBHHK067</strain>
    </source>
</reference>